<protein>
    <submittedName>
        <fullName evidence="2">Uncharacterized protein</fullName>
    </submittedName>
</protein>
<proteinExistence type="predicted"/>
<feature type="compositionally biased region" description="Polar residues" evidence="1">
    <location>
        <begin position="1"/>
        <end position="10"/>
    </location>
</feature>
<feature type="region of interest" description="Disordered" evidence="1">
    <location>
        <begin position="1"/>
        <end position="47"/>
    </location>
</feature>
<dbReference type="EMBL" id="JAVRJZ010000027">
    <property type="protein sequence ID" value="KAK2704229.1"/>
    <property type="molecule type" value="Genomic_DNA"/>
</dbReference>
<comment type="caution">
    <text evidence="2">The sequence shown here is derived from an EMBL/GenBank/DDBJ whole genome shotgun (WGS) entry which is preliminary data.</text>
</comment>
<evidence type="ECO:0000313" key="3">
    <source>
        <dbReference type="Proteomes" id="UP001187531"/>
    </source>
</evidence>
<accession>A0AA88HBZ0</accession>
<dbReference type="Proteomes" id="UP001187531">
    <property type="component" value="Unassembled WGS sequence"/>
</dbReference>
<reference evidence="2" key="1">
    <citation type="submission" date="2023-07" db="EMBL/GenBank/DDBJ databases">
        <title>Chromosome-level genome assembly of Artemia franciscana.</title>
        <authorList>
            <person name="Jo E."/>
        </authorList>
    </citation>
    <scope>NUCLEOTIDE SEQUENCE</scope>
    <source>
        <tissue evidence="2">Whole body</tissue>
    </source>
</reference>
<keyword evidence="3" id="KW-1185">Reference proteome</keyword>
<sequence>MKKPTSQTKSKGQKRRQQTSFCDQSTDEESVVSVHLNDDTDDSLHIGDDELTEPLALGPLVLATMCWWSLKARTVHCTTLDSLKKR</sequence>
<evidence type="ECO:0000313" key="2">
    <source>
        <dbReference type="EMBL" id="KAK2704229.1"/>
    </source>
</evidence>
<gene>
    <name evidence="2" type="ORF">QYM36_017477</name>
</gene>
<name>A0AA88HBZ0_ARTSF</name>
<dbReference type="AlphaFoldDB" id="A0AA88HBZ0"/>
<feature type="compositionally biased region" description="Basic and acidic residues" evidence="1">
    <location>
        <begin position="36"/>
        <end position="47"/>
    </location>
</feature>
<organism evidence="2 3">
    <name type="scientific">Artemia franciscana</name>
    <name type="common">Brine shrimp</name>
    <name type="synonym">Artemia sanfranciscana</name>
    <dbReference type="NCBI Taxonomy" id="6661"/>
    <lineage>
        <taxon>Eukaryota</taxon>
        <taxon>Metazoa</taxon>
        <taxon>Ecdysozoa</taxon>
        <taxon>Arthropoda</taxon>
        <taxon>Crustacea</taxon>
        <taxon>Branchiopoda</taxon>
        <taxon>Anostraca</taxon>
        <taxon>Artemiidae</taxon>
        <taxon>Artemia</taxon>
    </lineage>
</organism>
<evidence type="ECO:0000256" key="1">
    <source>
        <dbReference type="SAM" id="MobiDB-lite"/>
    </source>
</evidence>